<evidence type="ECO:0000256" key="4">
    <source>
        <dbReference type="ARBA" id="ARBA00022692"/>
    </source>
</evidence>
<keyword evidence="10" id="KW-1185">Reference proteome</keyword>
<dbReference type="InterPro" id="IPR035906">
    <property type="entry name" value="MetI-like_sf"/>
</dbReference>
<accession>A0ABQ6I233</accession>
<keyword evidence="2 7" id="KW-0813">Transport</keyword>
<keyword evidence="4 7" id="KW-0812">Transmembrane</keyword>
<comment type="caution">
    <text evidence="9">The sequence shown here is derived from an EMBL/GenBank/DDBJ whole genome shotgun (WGS) entry which is preliminary data.</text>
</comment>
<dbReference type="Gene3D" id="1.10.3720.10">
    <property type="entry name" value="MetI-like"/>
    <property type="match status" value="1"/>
</dbReference>
<organism evidence="9 10">
    <name type="scientific">Luteimicrobium album</name>
    <dbReference type="NCBI Taxonomy" id="1054550"/>
    <lineage>
        <taxon>Bacteria</taxon>
        <taxon>Bacillati</taxon>
        <taxon>Actinomycetota</taxon>
        <taxon>Actinomycetes</taxon>
        <taxon>Micrococcales</taxon>
        <taxon>Luteimicrobium</taxon>
    </lineage>
</organism>
<dbReference type="Proteomes" id="UP001157091">
    <property type="component" value="Unassembled WGS sequence"/>
</dbReference>
<name>A0ABQ6I233_9MICO</name>
<evidence type="ECO:0000313" key="9">
    <source>
        <dbReference type="EMBL" id="GMA23993.1"/>
    </source>
</evidence>
<feature type="transmembrane region" description="Helical" evidence="7">
    <location>
        <begin position="91"/>
        <end position="114"/>
    </location>
</feature>
<evidence type="ECO:0000256" key="2">
    <source>
        <dbReference type="ARBA" id="ARBA00022448"/>
    </source>
</evidence>
<dbReference type="RefSeq" id="WP_284292889.1">
    <property type="nucleotide sequence ID" value="NZ_BSUK01000001.1"/>
</dbReference>
<evidence type="ECO:0000259" key="8">
    <source>
        <dbReference type="PROSITE" id="PS50928"/>
    </source>
</evidence>
<evidence type="ECO:0000256" key="7">
    <source>
        <dbReference type="RuleBase" id="RU363032"/>
    </source>
</evidence>
<dbReference type="EMBL" id="BSUK01000001">
    <property type="protein sequence ID" value="GMA23993.1"/>
    <property type="molecule type" value="Genomic_DNA"/>
</dbReference>
<dbReference type="Pfam" id="PF00528">
    <property type="entry name" value="BPD_transp_1"/>
    <property type="match status" value="1"/>
</dbReference>
<protein>
    <submittedName>
        <fullName evidence="9">Bicyclomycin resistance protein</fullName>
    </submittedName>
</protein>
<dbReference type="InterPro" id="IPR051393">
    <property type="entry name" value="ABC_transporter_permease"/>
</dbReference>
<dbReference type="InterPro" id="IPR000515">
    <property type="entry name" value="MetI-like"/>
</dbReference>
<evidence type="ECO:0000256" key="3">
    <source>
        <dbReference type="ARBA" id="ARBA00022475"/>
    </source>
</evidence>
<evidence type="ECO:0000256" key="1">
    <source>
        <dbReference type="ARBA" id="ARBA00004651"/>
    </source>
</evidence>
<feature type="transmembrane region" description="Helical" evidence="7">
    <location>
        <begin position="126"/>
        <end position="146"/>
    </location>
</feature>
<dbReference type="CDD" id="cd06261">
    <property type="entry name" value="TM_PBP2"/>
    <property type="match status" value="1"/>
</dbReference>
<evidence type="ECO:0000256" key="5">
    <source>
        <dbReference type="ARBA" id="ARBA00022989"/>
    </source>
</evidence>
<dbReference type="PANTHER" id="PTHR30193">
    <property type="entry name" value="ABC TRANSPORTER PERMEASE PROTEIN"/>
    <property type="match status" value="1"/>
</dbReference>
<dbReference type="PANTHER" id="PTHR30193:SF37">
    <property type="entry name" value="INNER MEMBRANE ABC TRANSPORTER PERMEASE PROTEIN YCJO"/>
    <property type="match status" value="1"/>
</dbReference>
<keyword evidence="3" id="KW-1003">Cell membrane</keyword>
<evidence type="ECO:0000313" key="10">
    <source>
        <dbReference type="Proteomes" id="UP001157091"/>
    </source>
</evidence>
<gene>
    <name evidence="9" type="ORF">GCM10025864_17520</name>
</gene>
<comment type="subcellular location">
    <subcellularLocation>
        <location evidence="1 7">Cell membrane</location>
        <topology evidence="1 7">Multi-pass membrane protein</topology>
    </subcellularLocation>
</comment>
<proteinExistence type="inferred from homology"/>
<feature type="transmembrane region" description="Helical" evidence="7">
    <location>
        <begin position="231"/>
        <end position="253"/>
    </location>
</feature>
<evidence type="ECO:0000256" key="6">
    <source>
        <dbReference type="ARBA" id="ARBA00023136"/>
    </source>
</evidence>
<keyword evidence="5 7" id="KW-1133">Transmembrane helix</keyword>
<feature type="transmembrane region" description="Helical" evidence="7">
    <location>
        <begin position="283"/>
        <end position="305"/>
    </location>
</feature>
<feature type="domain" description="ABC transmembrane type-1" evidence="8">
    <location>
        <begin position="89"/>
        <end position="300"/>
    </location>
</feature>
<keyword evidence="6 7" id="KW-0472">Membrane</keyword>
<feature type="transmembrane region" description="Helical" evidence="7">
    <location>
        <begin position="28"/>
        <end position="54"/>
    </location>
</feature>
<dbReference type="SUPFAM" id="SSF161098">
    <property type="entry name" value="MetI-like"/>
    <property type="match status" value="1"/>
</dbReference>
<sequence length="309" mass="33835">MTTTPVQGRTASRPAELRRPRRWTRQSLAGLGMATPAMLYILVFSLVPVVYGLWLSFTSYNPLRRTPPQWAGLSNYTDIFTSGEFGNALKVTALFVVMVLPLTVAIATGLALLVNRPFRGVGSVRSALYIPNIVSLTAVSMIWLWMYSPNGLFNEVLGHLGLPSQDLLHDEHWALAAAAVMRIWKALGSNMVLVLAGLQSIPKDLYEAARVDGAGPWAQFRYVTLPGLRPIFVFVVAMDIIYLAQSFAEIYVLTQGGPLGSTTTVNYLIYTTAFQYNQFGSSAAMAFVLFAFIGGLSVISVRGMLGRSR</sequence>
<comment type="similarity">
    <text evidence="7">Belongs to the binding-protein-dependent transport system permease family.</text>
</comment>
<reference evidence="10" key="1">
    <citation type="journal article" date="2019" name="Int. J. Syst. Evol. Microbiol.">
        <title>The Global Catalogue of Microorganisms (GCM) 10K type strain sequencing project: providing services to taxonomists for standard genome sequencing and annotation.</title>
        <authorList>
            <consortium name="The Broad Institute Genomics Platform"/>
            <consortium name="The Broad Institute Genome Sequencing Center for Infectious Disease"/>
            <person name="Wu L."/>
            <person name="Ma J."/>
        </authorList>
    </citation>
    <scope>NUCLEOTIDE SEQUENCE [LARGE SCALE GENOMIC DNA]</scope>
    <source>
        <strain evidence="10">NBRC 106348</strain>
    </source>
</reference>
<dbReference type="PROSITE" id="PS50928">
    <property type="entry name" value="ABC_TM1"/>
    <property type="match status" value="1"/>
</dbReference>